<feature type="region of interest" description="Disordered" evidence="1">
    <location>
        <begin position="1"/>
        <end position="29"/>
    </location>
</feature>
<evidence type="ECO:0000313" key="5">
    <source>
        <dbReference type="Proteomes" id="UP000189513"/>
    </source>
</evidence>
<feature type="compositionally biased region" description="Low complexity" evidence="1">
    <location>
        <begin position="126"/>
        <end position="140"/>
    </location>
</feature>
<evidence type="ECO:0000259" key="3">
    <source>
        <dbReference type="Pfam" id="PF04426"/>
    </source>
</evidence>
<reference evidence="5" key="1">
    <citation type="journal article" date="2017" name="Genome Announc.">
        <title>Genome sequences of Cyberlindnera fabianii 65, Pichia kudriavzevii 129, and Saccharomyces cerevisiae 131 isolated from fermented masau fruits in Zimbabwe.</title>
        <authorList>
            <person name="van Rijswijck I.M.H."/>
            <person name="Derks M.F.L."/>
            <person name="Abee T."/>
            <person name="de Ridder D."/>
            <person name="Smid E.J."/>
        </authorList>
    </citation>
    <scope>NUCLEOTIDE SEQUENCE [LARGE SCALE GENOMIC DNA]</scope>
    <source>
        <strain evidence="5">65</strain>
    </source>
</reference>
<dbReference type="InterPro" id="IPR007519">
    <property type="entry name" value="Bul1_N"/>
</dbReference>
<dbReference type="Pfam" id="PF04426">
    <property type="entry name" value="Bul1_C"/>
    <property type="match status" value="2"/>
</dbReference>
<keyword evidence="5" id="KW-1185">Reference proteome</keyword>
<proteinExistence type="predicted"/>
<dbReference type="PANTHER" id="PTHR31904:SF1">
    <property type="entry name" value="BYPASS OF STOP CODON PROTEIN 5-RELATED"/>
    <property type="match status" value="1"/>
</dbReference>
<dbReference type="OMA" id="FFTFKFP"/>
<evidence type="ECO:0000313" key="4">
    <source>
        <dbReference type="EMBL" id="ONH69517.1"/>
    </source>
</evidence>
<dbReference type="EMBL" id="MPUK01000001">
    <property type="protein sequence ID" value="ONH69517.1"/>
    <property type="molecule type" value="Genomic_DNA"/>
</dbReference>
<feature type="region of interest" description="Disordered" evidence="1">
    <location>
        <begin position="102"/>
        <end position="121"/>
    </location>
</feature>
<dbReference type="Pfam" id="PF04425">
    <property type="entry name" value="Bul1_N"/>
    <property type="match status" value="1"/>
</dbReference>
<dbReference type="Proteomes" id="UP000189513">
    <property type="component" value="Unassembled WGS sequence"/>
</dbReference>
<keyword evidence="4" id="KW-0436">Ligase</keyword>
<organism evidence="4 5">
    <name type="scientific">Cyberlindnera fabianii</name>
    <name type="common">Yeast</name>
    <name type="synonym">Hansenula fabianii</name>
    <dbReference type="NCBI Taxonomy" id="36022"/>
    <lineage>
        <taxon>Eukaryota</taxon>
        <taxon>Fungi</taxon>
        <taxon>Dikarya</taxon>
        <taxon>Ascomycota</taxon>
        <taxon>Saccharomycotina</taxon>
        <taxon>Saccharomycetes</taxon>
        <taxon>Phaffomycetales</taxon>
        <taxon>Phaffomycetaceae</taxon>
        <taxon>Cyberlindnera</taxon>
    </lineage>
</organism>
<feature type="domain" description="Bul1 C-terminal" evidence="3">
    <location>
        <begin position="714"/>
        <end position="787"/>
    </location>
</feature>
<dbReference type="InterPro" id="IPR022794">
    <property type="entry name" value="Bul1_C"/>
</dbReference>
<dbReference type="AlphaFoldDB" id="A0A1V2LCD0"/>
<evidence type="ECO:0000256" key="1">
    <source>
        <dbReference type="SAM" id="MobiDB-lite"/>
    </source>
</evidence>
<evidence type="ECO:0000259" key="2">
    <source>
        <dbReference type="Pfam" id="PF04425"/>
    </source>
</evidence>
<feature type="compositionally biased region" description="Polar residues" evidence="1">
    <location>
        <begin position="161"/>
        <end position="175"/>
    </location>
</feature>
<protein>
    <submittedName>
        <fullName evidence="4">Ubiquitin ligase-binding protein BUL2</fullName>
    </submittedName>
</protein>
<feature type="region of interest" description="Disordered" evidence="1">
    <location>
        <begin position="161"/>
        <end position="185"/>
    </location>
</feature>
<feature type="domain" description="Bul1 C-terminal" evidence="3">
    <location>
        <begin position="580"/>
        <end position="679"/>
    </location>
</feature>
<dbReference type="PANTHER" id="PTHR31904">
    <property type="entry name" value="BYPASS OF STOP CODON PROTEIN 5-RELATED"/>
    <property type="match status" value="1"/>
</dbReference>
<feature type="domain" description="Bul1 N-terminal" evidence="2">
    <location>
        <begin position="79"/>
        <end position="471"/>
    </location>
</feature>
<comment type="caution">
    <text evidence="4">The sequence shown here is derived from an EMBL/GenBank/DDBJ whole genome shotgun (WGS) entry which is preliminary data.</text>
</comment>
<feature type="region of interest" description="Disordered" evidence="1">
    <location>
        <begin position="126"/>
        <end position="149"/>
    </location>
</feature>
<dbReference type="GO" id="GO:0016874">
    <property type="term" value="F:ligase activity"/>
    <property type="evidence" value="ECO:0007669"/>
    <property type="project" value="UniProtKB-KW"/>
</dbReference>
<name>A0A1V2LCD0_CYBFA</name>
<dbReference type="InterPro" id="IPR039634">
    <property type="entry name" value="Bul1-like"/>
</dbReference>
<dbReference type="STRING" id="36022.A0A1V2LCD0"/>
<dbReference type="VEuPathDB" id="FungiDB:BON22_0311"/>
<sequence length="790" mass="89689">MTEEKRVPMQAGLTPQENAEENTHPEDYDHIDYTAAFLREDRRRQVSQEILRRANVPKDSLDWHTGFVDDAEYRDFGDGNDEVYFDVLPSFEMHRAVHDSSYFRGQSTEEPPEYSQEATPSIARLATSSTSNDQTSSTDADASEPASLAATLSSHRSSIATASTDYSSISDQDIPSESIGLDDPTNVHKLPRMAVSPKLTVQVNVTKSAPRIGQKQEMESMLKEYTSGDLIHGYVVIENATDREIPFHMFYVTLQGHVSIVDSESKKLYNRRFLHMIDLNASWSFGCISPSCNVQYKYGDKDWDDCYLGLPPNRALAPQTKYKKFFTFKVPYKLLDNTCRHGQELHTLLPPSLGVNRYFKNGKYSQIQINDALGYGHSGRRGSPILTRDMSNDKTINYSINASLIAFHPTLKDRSGQPMPAVMCDEDYAVRFIPFGFGVSLFSSNKAISRLKQQVQGSIKNAQRKLMLSIEGNEDAVAQLDNEIKLQQLTLAHGENVTRHDLAFPLRNQSHSDISRVDIKHLYVPQASKSLFGKKKSLTSNEAGWITITTHVPKDGLPYVSPSLLRKTNDVSELNALGLANYEMMNNSLSPDEKKKLTSLDFDLSFLPSDMASMKMTSPPEISQIVCKLVVGNVSSTSSIPVKMWSDFFICDNEKFEKMRREFADFDAELAKIKAEFDARELHIERYIDRSIFEDVKAMKELKSDVSVHPVFKTTLSEKNSQTWSRGEDGSWSRHVKVHLEFHDLIRETLVPNFQSCLLSRIYCIQTEFKFRNSQKIAMVRVPIRLRWFD</sequence>
<gene>
    <name evidence="4" type="ORF">BON22_0311</name>
</gene>
<accession>A0A1V2LCD0</accession>